<comment type="caution">
    <text evidence="2">The sequence shown here is derived from an EMBL/GenBank/DDBJ whole genome shotgun (WGS) entry which is preliminary data.</text>
</comment>
<dbReference type="InterPro" id="IPR016040">
    <property type="entry name" value="NAD(P)-bd_dom"/>
</dbReference>
<evidence type="ECO:0000313" key="3">
    <source>
        <dbReference type="Proteomes" id="UP000028091"/>
    </source>
</evidence>
<protein>
    <recommendedName>
        <fullName evidence="1">NAD(P)-binding domain-containing protein</fullName>
    </recommendedName>
</protein>
<keyword evidence="3" id="KW-1185">Reference proteome</keyword>
<gene>
    <name evidence="2" type="ORF">BA70_02230</name>
</gene>
<evidence type="ECO:0000259" key="1">
    <source>
        <dbReference type="Pfam" id="PF13460"/>
    </source>
</evidence>
<feature type="domain" description="NAD(P)-binding" evidence="1">
    <location>
        <begin position="7"/>
        <end position="193"/>
    </location>
</feature>
<sequence length="205" mass="23252">MKIALLGAHGRVGQAFLRFVQVDDRYMVRSLIRTNREGMLAGMFQVTGNSRNQEDVLETIKGADIVVSCLSTDGDDTLSVSMEHIVQAMKQTNTSRIITIGTAGILKARQQPKLYRFETNESRRTTSRAAKEHAKAFEILQSTDLDWTIICPTYLPDGEVTRSYRYEKDFLPIDGKKISVEDTAHFLYQQLNSKEFVHQRVGIAY</sequence>
<dbReference type="EMBL" id="JOTP01000010">
    <property type="protein sequence ID" value="KEP26370.1"/>
    <property type="molecule type" value="Genomic_DNA"/>
</dbReference>
<dbReference type="GO" id="GO:0016646">
    <property type="term" value="F:oxidoreductase activity, acting on the CH-NH group of donors, NAD or NADP as acceptor"/>
    <property type="evidence" value="ECO:0007669"/>
    <property type="project" value="TreeGrafter"/>
</dbReference>
<reference evidence="2 3" key="1">
    <citation type="submission" date="2012-09" db="EMBL/GenBank/DDBJ databases">
        <title>Genome Sequence of Bacillus sp. DW5-4.</title>
        <authorList>
            <person name="Lai Q."/>
            <person name="Liu Y."/>
            <person name="Shao Z."/>
        </authorList>
    </citation>
    <scope>NUCLEOTIDE SEQUENCE [LARGE SCALE GENOMIC DNA]</scope>
    <source>
        <strain evidence="2 3">DW5-4</strain>
    </source>
</reference>
<accession>A0A081LAU4</accession>
<dbReference type="OrthoDB" id="9785372at2"/>
<dbReference type="SUPFAM" id="SSF51735">
    <property type="entry name" value="NAD(P)-binding Rossmann-fold domains"/>
    <property type="match status" value="1"/>
</dbReference>
<dbReference type="AlphaFoldDB" id="A0A081LAU4"/>
<dbReference type="Pfam" id="PF13460">
    <property type="entry name" value="NAD_binding_10"/>
    <property type="match status" value="1"/>
</dbReference>
<dbReference type="PANTHER" id="PTHR43355">
    <property type="entry name" value="FLAVIN REDUCTASE (NADPH)"/>
    <property type="match status" value="1"/>
</dbReference>
<name>A0A081LAU4_9BACI</name>
<dbReference type="InterPro" id="IPR036291">
    <property type="entry name" value="NAD(P)-bd_dom_sf"/>
</dbReference>
<evidence type="ECO:0000313" key="2">
    <source>
        <dbReference type="EMBL" id="KEP26370.1"/>
    </source>
</evidence>
<dbReference type="Gene3D" id="3.40.50.720">
    <property type="entry name" value="NAD(P)-binding Rossmann-like Domain"/>
    <property type="match status" value="1"/>
</dbReference>
<dbReference type="InterPro" id="IPR051606">
    <property type="entry name" value="Polyketide_Oxido-like"/>
</dbReference>
<dbReference type="Proteomes" id="UP000028091">
    <property type="component" value="Unassembled WGS sequence"/>
</dbReference>
<organism evidence="2 3">
    <name type="scientific">Bacillus zhangzhouensis</name>
    <dbReference type="NCBI Taxonomy" id="1178540"/>
    <lineage>
        <taxon>Bacteria</taxon>
        <taxon>Bacillati</taxon>
        <taxon>Bacillota</taxon>
        <taxon>Bacilli</taxon>
        <taxon>Bacillales</taxon>
        <taxon>Bacillaceae</taxon>
        <taxon>Bacillus</taxon>
    </lineage>
</organism>
<dbReference type="RefSeq" id="WP_034321545.1">
    <property type="nucleotide sequence ID" value="NZ_JOTP01000010.1"/>
</dbReference>
<dbReference type="PANTHER" id="PTHR43355:SF2">
    <property type="entry name" value="FLAVIN REDUCTASE (NADPH)"/>
    <property type="match status" value="1"/>
</dbReference>
<proteinExistence type="predicted"/>
<dbReference type="eggNOG" id="COG0702">
    <property type="taxonomic scope" value="Bacteria"/>
</dbReference>